<sequence>MNKVTKEFNDKWAYPGYEKVTGDSPEATAKCAAQDELFQVQKKQIQQKFNNECHKAAIVAVTNNFVGNPAILMKKKKLLFNLKPVCQLRAVQIYSHHYFPTHVQPYVNQALKANTEPLGHGVKLNLSNHIMAEQFEAETDAIKEEILATMEELHEEILEAEAKRSLADYLEAIDQAPALLERLLREIAAQTGWWFLVIAGGPLPTDDGNIHTHSFHIGETIHGHNFLEEYATLFMDPDNRTSQC</sequence>
<reference evidence="2" key="1">
    <citation type="submission" date="2023-06" db="EMBL/GenBank/DDBJ databases">
        <authorList>
            <consortium name="Lawrence Berkeley National Laboratory"/>
            <person name="Ahrendt S."/>
            <person name="Sahu N."/>
            <person name="Indic B."/>
            <person name="Wong-Bajracharya J."/>
            <person name="Merenyi Z."/>
            <person name="Ke H.-M."/>
            <person name="Monk M."/>
            <person name="Kocsube S."/>
            <person name="Drula E."/>
            <person name="Lipzen A."/>
            <person name="Balint B."/>
            <person name="Henrissat B."/>
            <person name="Andreopoulos B."/>
            <person name="Martin F.M."/>
            <person name="Harder C.B."/>
            <person name="Rigling D."/>
            <person name="Ford K.L."/>
            <person name="Foster G.D."/>
            <person name="Pangilinan J."/>
            <person name="Papanicolaou A."/>
            <person name="Barry K."/>
            <person name="LaButti K."/>
            <person name="Viragh M."/>
            <person name="Koriabine M."/>
            <person name="Yan M."/>
            <person name="Riley R."/>
            <person name="Champramary S."/>
            <person name="Plett K.L."/>
            <person name="Tsai I.J."/>
            <person name="Slot J."/>
            <person name="Sipos G."/>
            <person name="Plett J."/>
            <person name="Nagy L.G."/>
            <person name="Grigoriev I.V."/>
        </authorList>
    </citation>
    <scope>NUCLEOTIDE SEQUENCE</scope>
    <source>
        <strain evidence="2">ICMP 16352</strain>
    </source>
</reference>
<name>A0AA39U2I8_9AGAR</name>
<evidence type="ECO:0000313" key="2">
    <source>
        <dbReference type="EMBL" id="KAK0465750.1"/>
    </source>
</evidence>
<gene>
    <name evidence="2" type="ORF">IW261DRAFT_1574821</name>
</gene>
<evidence type="ECO:0000256" key="1">
    <source>
        <dbReference type="SAM" id="Coils"/>
    </source>
</evidence>
<comment type="caution">
    <text evidence="2">The sequence shown here is derived from an EMBL/GenBank/DDBJ whole genome shotgun (WGS) entry which is preliminary data.</text>
</comment>
<proteinExistence type="predicted"/>
<dbReference type="EMBL" id="JAUEPR010000090">
    <property type="protein sequence ID" value="KAK0465750.1"/>
    <property type="molecule type" value="Genomic_DNA"/>
</dbReference>
<organism evidence="2 3">
    <name type="scientific">Armillaria novae-zelandiae</name>
    <dbReference type="NCBI Taxonomy" id="153914"/>
    <lineage>
        <taxon>Eukaryota</taxon>
        <taxon>Fungi</taxon>
        <taxon>Dikarya</taxon>
        <taxon>Basidiomycota</taxon>
        <taxon>Agaricomycotina</taxon>
        <taxon>Agaricomycetes</taxon>
        <taxon>Agaricomycetidae</taxon>
        <taxon>Agaricales</taxon>
        <taxon>Marasmiineae</taxon>
        <taxon>Physalacriaceae</taxon>
        <taxon>Armillaria</taxon>
    </lineage>
</organism>
<keyword evidence="1" id="KW-0175">Coiled coil</keyword>
<evidence type="ECO:0000313" key="3">
    <source>
        <dbReference type="Proteomes" id="UP001175227"/>
    </source>
</evidence>
<feature type="coiled-coil region" evidence="1">
    <location>
        <begin position="132"/>
        <end position="163"/>
    </location>
</feature>
<accession>A0AA39U2I8</accession>
<keyword evidence="3" id="KW-1185">Reference proteome</keyword>
<dbReference type="Proteomes" id="UP001175227">
    <property type="component" value="Unassembled WGS sequence"/>
</dbReference>
<dbReference type="AlphaFoldDB" id="A0AA39U2I8"/>
<protein>
    <submittedName>
        <fullName evidence="2">Uncharacterized protein</fullName>
    </submittedName>
</protein>